<reference evidence="1 2" key="1">
    <citation type="submission" date="2016-11" db="EMBL/GenBank/DDBJ databases">
        <authorList>
            <person name="Jaros S."/>
            <person name="Januszkiewicz K."/>
            <person name="Wedrychowicz H."/>
        </authorList>
    </citation>
    <scope>NUCLEOTIDE SEQUENCE [LARGE SCALE GENOMIC DNA]</scope>
    <source>
        <strain evidence="1 2">GAS138</strain>
    </source>
</reference>
<organism evidence="1 2">
    <name type="scientific">Bradyrhizobium erythrophlei</name>
    <dbReference type="NCBI Taxonomy" id="1437360"/>
    <lineage>
        <taxon>Bacteria</taxon>
        <taxon>Pseudomonadati</taxon>
        <taxon>Pseudomonadota</taxon>
        <taxon>Alphaproteobacteria</taxon>
        <taxon>Hyphomicrobiales</taxon>
        <taxon>Nitrobacteraceae</taxon>
        <taxon>Bradyrhizobium</taxon>
    </lineage>
</organism>
<dbReference type="AlphaFoldDB" id="A0A1M5I861"/>
<dbReference type="Proteomes" id="UP000189796">
    <property type="component" value="Chromosome I"/>
</dbReference>
<name>A0A1M5I861_9BRAD</name>
<evidence type="ECO:0000313" key="1">
    <source>
        <dbReference type="EMBL" id="SHG24120.1"/>
    </source>
</evidence>
<evidence type="ECO:0000313" key="2">
    <source>
        <dbReference type="Proteomes" id="UP000189796"/>
    </source>
</evidence>
<gene>
    <name evidence="1" type="ORF">SAMN05443248_0835</name>
</gene>
<sequence>MALLGQLKAARVELEAPADPWLAPLQRVRGKVEFDGLERVTSQTILDMLEVPQCSRTAGTYRRLAKLMAELGWAAVRVRDLTRGGYKEQVRGYVRKIN</sequence>
<protein>
    <submittedName>
        <fullName evidence="1">Uncharacterized protein</fullName>
    </submittedName>
</protein>
<dbReference type="RefSeq" id="WP_154071995.1">
    <property type="nucleotide sequence ID" value="NZ_LT670817.1"/>
</dbReference>
<accession>A0A1M5I861</accession>
<dbReference type="OrthoDB" id="8256423at2"/>
<dbReference type="EMBL" id="LT670817">
    <property type="protein sequence ID" value="SHG24120.1"/>
    <property type="molecule type" value="Genomic_DNA"/>
</dbReference>
<proteinExistence type="predicted"/>